<evidence type="ECO:0000313" key="2">
    <source>
        <dbReference type="RefSeq" id="XP_016454776.1"/>
    </source>
</evidence>
<dbReference type="RefSeq" id="XP_016454776.1">
    <property type="nucleotide sequence ID" value="XM_016599290.1"/>
</dbReference>
<proteinExistence type="predicted"/>
<gene>
    <name evidence="2" type="primary">LOC107778956</name>
</gene>
<dbReference type="PaxDb" id="4097-A0A1S3YRC3"/>
<dbReference type="InterPro" id="IPR002156">
    <property type="entry name" value="RNaseH_domain"/>
</dbReference>
<dbReference type="GO" id="GO:0004523">
    <property type="term" value="F:RNA-DNA hybrid ribonuclease activity"/>
    <property type="evidence" value="ECO:0007669"/>
    <property type="project" value="InterPro"/>
</dbReference>
<accession>A0A1S3YRC3</accession>
<dbReference type="GO" id="GO:0003676">
    <property type="term" value="F:nucleic acid binding"/>
    <property type="evidence" value="ECO:0007669"/>
    <property type="project" value="InterPro"/>
</dbReference>
<dbReference type="PANTHER" id="PTHR47723">
    <property type="entry name" value="OS05G0353850 PROTEIN"/>
    <property type="match status" value="1"/>
</dbReference>
<dbReference type="InterPro" id="IPR053151">
    <property type="entry name" value="RNase_H-like"/>
</dbReference>
<sequence>MNPPKAPLNLIEKHFAKFLWDSTGDKNKFHWNSWKNLCIPEEGDIEIRRMWRNEEWNTHKLEQLLPTHIVHHISIISRGKQNNNDQAIWKLMENGYYSNASACPQSNSLHHVFIDSEAARHLWEFFENPLEIRHQATSISSALNQWWQRKPKNLVHKMILHIIPITISCELWKSYTSCKFGEGKKVVLYKMKSQIIWNINAAINKKYPSINTHSHWYKNCEMIEDLKPIPIWKSVLWEVPPSGFLKLNTDGSLNKQNGKAGIGGILRDEEGGFVMAFSMPIICNSVSEAKLKAIKYGCEWCKNKGILNFIVESDLRMIGDMLQTKTLSNNKLKQEAEKLLYTLDICRAPINHCLREAIQVADWFAKEATKANEGIIHTDFRQIPKAAKGPFFMDMWQVPSFRIRYEKSNFLVS</sequence>
<name>A0A1S3YRC3_TOBAC</name>
<dbReference type="InterPro" id="IPR012337">
    <property type="entry name" value="RNaseH-like_sf"/>
</dbReference>
<reference evidence="2" key="1">
    <citation type="submission" date="2025-08" db="UniProtKB">
        <authorList>
            <consortium name="RefSeq"/>
        </authorList>
    </citation>
    <scope>IDENTIFICATION</scope>
</reference>
<dbReference type="AlphaFoldDB" id="A0A1S3YRC3"/>
<dbReference type="PANTHER" id="PTHR47723:SF19">
    <property type="entry name" value="POLYNUCLEOTIDYL TRANSFERASE, RIBONUCLEASE H-LIKE SUPERFAMILY PROTEIN"/>
    <property type="match status" value="1"/>
</dbReference>
<dbReference type="InterPro" id="IPR044730">
    <property type="entry name" value="RNase_H-like_dom_plant"/>
</dbReference>
<dbReference type="CDD" id="cd06222">
    <property type="entry name" value="RNase_H_like"/>
    <property type="match status" value="1"/>
</dbReference>
<dbReference type="Gene3D" id="3.30.420.10">
    <property type="entry name" value="Ribonuclease H-like superfamily/Ribonuclease H"/>
    <property type="match status" value="1"/>
</dbReference>
<protein>
    <recommendedName>
        <fullName evidence="1">RNase H type-1 domain-containing protein</fullName>
    </recommendedName>
</protein>
<dbReference type="OrthoDB" id="1749524at2759"/>
<dbReference type="InterPro" id="IPR036397">
    <property type="entry name" value="RNaseH_sf"/>
</dbReference>
<dbReference type="KEGG" id="nta:107778956"/>
<evidence type="ECO:0000259" key="1">
    <source>
        <dbReference type="Pfam" id="PF13456"/>
    </source>
</evidence>
<feature type="domain" description="RNase H type-1" evidence="1">
    <location>
        <begin position="248"/>
        <end position="368"/>
    </location>
</feature>
<dbReference type="Pfam" id="PF13456">
    <property type="entry name" value="RVT_3"/>
    <property type="match status" value="1"/>
</dbReference>
<organism evidence="2">
    <name type="scientific">Nicotiana tabacum</name>
    <name type="common">Common tobacco</name>
    <dbReference type="NCBI Taxonomy" id="4097"/>
    <lineage>
        <taxon>Eukaryota</taxon>
        <taxon>Viridiplantae</taxon>
        <taxon>Streptophyta</taxon>
        <taxon>Embryophyta</taxon>
        <taxon>Tracheophyta</taxon>
        <taxon>Spermatophyta</taxon>
        <taxon>Magnoliopsida</taxon>
        <taxon>eudicotyledons</taxon>
        <taxon>Gunneridae</taxon>
        <taxon>Pentapetalae</taxon>
        <taxon>asterids</taxon>
        <taxon>lamiids</taxon>
        <taxon>Solanales</taxon>
        <taxon>Solanaceae</taxon>
        <taxon>Nicotianoideae</taxon>
        <taxon>Nicotianeae</taxon>
        <taxon>Nicotiana</taxon>
    </lineage>
</organism>
<dbReference type="SUPFAM" id="SSF53098">
    <property type="entry name" value="Ribonuclease H-like"/>
    <property type="match status" value="1"/>
</dbReference>